<evidence type="ECO:0000313" key="5">
    <source>
        <dbReference type="EMBL" id="AUV83308.1"/>
    </source>
</evidence>
<dbReference type="KEGG" id="srub:C2R22_18020"/>
<dbReference type="PROSITE" id="PS51352">
    <property type="entry name" value="THIOREDOXIN_2"/>
    <property type="match status" value="1"/>
</dbReference>
<sequence>MLTAGDTAPDFTLPKAGGAAYNDFEAFTLSDAFGDGPIVLAFYPAAFTRGCTAEMCAFRDSMSLFNAVDAQVYGISVDLPFSQNIWMRQEGFDFPMLSDWDHEVIHTYGVVREDMYGMLEVAERSVFVLDSEGTIRHTWVEGEGDVDFEAFVADLGDVVADLAEA</sequence>
<dbReference type="InterPro" id="IPR000866">
    <property type="entry name" value="AhpC/TSA"/>
</dbReference>
<dbReference type="Gene3D" id="3.40.30.10">
    <property type="entry name" value="Glutaredoxin"/>
    <property type="match status" value="1"/>
</dbReference>
<dbReference type="GeneID" id="35594030"/>
<dbReference type="PANTHER" id="PTHR43110">
    <property type="entry name" value="THIOL PEROXIDASE"/>
    <property type="match status" value="1"/>
</dbReference>
<dbReference type="GO" id="GO:0016209">
    <property type="term" value="F:antioxidant activity"/>
    <property type="evidence" value="ECO:0007669"/>
    <property type="project" value="InterPro"/>
</dbReference>
<dbReference type="RefSeq" id="WP_103426997.1">
    <property type="nucleotide sequence ID" value="NZ_CP026309.1"/>
</dbReference>
<dbReference type="InterPro" id="IPR013766">
    <property type="entry name" value="Thioredoxin_domain"/>
</dbReference>
<dbReference type="Proteomes" id="UP000236584">
    <property type="component" value="Chromosome"/>
</dbReference>
<dbReference type="InterPro" id="IPR036249">
    <property type="entry name" value="Thioredoxin-like_sf"/>
</dbReference>
<dbReference type="SUPFAM" id="SSF52833">
    <property type="entry name" value="Thioredoxin-like"/>
    <property type="match status" value="1"/>
</dbReference>
<dbReference type="OrthoDB" id="6924at2157"/>
<evidence type="ECO:0000313" key="6">
    <source>
        <dbReference type="Proteomes" id="UP000236584"/>
    </source>
</evidence>
<organism evidence="5 6">
    <name type="scientific">Salinigranum rubrum</name>
    <dbReference type="NCBI Taxonomy" id="755307"/>
    <lineage>
        <taxon>Archaea</taxon>
        <taxon>Methanobacteriati</taxon>
        <taxon>Methanobacteriota</taxon>
        <taxon>Stenosarchaea group</taxon>
        <taxon>Halobacteria</taxon>
        <taxon>Halobacteriales</taxon>
        <taxon>Haloferacaceae</taxon>
        <taxon>Salinigranum</taxon>
    </lineage>
</organism>
<dbReference type="GO" id="GO:0016491">
    <property type="term" value="F:oxidoreductase activity"/>
    <property type="evidence" value="ECO:0007669"/>
    <property type="project" value="UniProtKB-KW"/>
</dbReference>
<dbReference type="PIRSF" id="PIRSF000239">
    <property type="entry name" value="AHPC"/>
    <property type="match status" value="1"/>
</dbReference>
<keyword evidence="6" id="KW-1185">Reference proteome</keyword>
<evidence type="ECO:0000256" key="1">
    <source>
        <dbReference type="ARBA" id="ARBA00023002"/>
    </source>
</evidence>
<dbReference type="AlphaFoldDB" id="A0A2I8VN07"/>
<protein>
    <submittedName>
        <fullName evidence="5">Peroxiredoxin</fullName>
    </submittedName>
</protein>
<dbReference type="InterPro" id="IPR024706">
    <property type="entry name" value="Peroxiredoxin_AhpC-typ"/>
</dbReference>
<feature type="domain" description="Thioredoxin" evidence="4">
    <location>
        <begin position="2"/>
        <end position="160"/>
    </location>
</feature>
<evidence type="ECO:0000256" key="3">
    <source>
        <dbReference type="PIRSR" id="PIRSR000239-1"/>
    </source>
</evidence>
<feature type="active site" description="Cysteine sulfenic acid (-SOH) intermediate; for peroxidase activity" evidence="3">
    <location>
        <position position="51"/>
    </location>
</feature>
<reference evidence="5 6" key="1">
    <citation type="submission" date="2018-01" db="EMBL/GenBank/DDBJ databases">
        <title>Complete genome sequence of Salinigranum rubrum GX10T, an extremely halophilic archaeon isolated from a marine solar saltern.</title>
        <authorList>
            <person name="Han S."/>
        </authorList>
    </citation>
    <scope>NUCLEOTIDE SEQUENCE [LARGE SCALE GENOMIC DNA]</scope>
    <source>
        <strain evidence="5 6">GX10</strain>
    </source>
</reference>
<dbReference type="EMBL" id="CP026309">
    <property type="protein sequence ID" value="AUV83308.1"/>
    <property type="molecule type" value="Genomic_DNA"/>
</dbReference>
<gene>
    <name evidence="5" type="ORF">C2R22_18020</name>
</gene>
<accession>A0A2I8VN07</accession>
<proteinExistence type="predicted"/>
<dbReference type="InterPro" id="IPR050455">
    <property type="entry name" value="Tpx_Peroxidase_subfamily"/>
</dbReference>
<keyword evidence="1" id="KW-0560">Oxidoreductase</keyword>
<evidence type="ECO:0000256" key="2">
    <source>
        <dbReference type="ARBA" id="ARBA00023284"/>
    </source>
</evidence>
<evidence type="ECO:0000259" key="4">
    <source>
        <dbReference type="PROSITE" id="PS51352"/>
    </source>
</evidence>
<dbReference type="PANTHER" id="PTHR43110:SF1">
    <property type="entry name" value="THIOL PEROXIDASE"/>
    <property type="match status" value="1"/>
</dbReference>
<dbReference type="Pfam" id="PF00578">
    <property type="entry name" value="AhpC-TSA"/>
    <property type="match status" value="1"/>
</dbReference>
<keyword evidence="2" id="KW-0676">Redox-active center</keyword>
<name>A0A2I8VN07_9EURY</name>